<dbReference type="Proteomes" id="UP001379533">
    <property type="component" value="Chromosome"/>
</dbReference>
<evidence type="ECO:0000313" key="1">
    <source>
        <dbReference type="EMBL" id="WXA94320.1"/>
    </source>
</evidence>
<gene>
    <name evidence="1" type="ORF">LZC95_48730</name>
</gene>
<organism evidence="1 2">
    <name type="scientific">Pendulispora brunnea</name>
    <dbReference type="NCBI Taxonomy" id="2905690"/>
    <lineage>
        <taxon>Bacteria</taxon>
        <taxon>Pseudomonadati</taxon>
        <taxon>Myxococcota</taxon>
        <taxon>Myxococcia</taxon>
        <taxon>Myxococcales</taxon>
        <taxon>Sorangiineae</taxon>
        <taxon>Pendulisporaceae</taxon>
        <taxon>Pendulispora</taxon>
    </lineage>
</organism>
<protein>
    <submittedName>
        <fullName evidence="1">Uncharacterized protein</fullName>
    </submittedName>
</protein>
<evidence type="ECO:0000313" key="2">
    <source>
        <dbReference type="Proteomes" id="UP001379533"/>
    </source>
</evidence>
<sequence length="65" mass="7292">MGLAARVEVELQRFGLERLPLYELFFTGSIERCAYLVTKGVHARELLLNGGRQPMSNESTAKLPI</sequence>
<accession>A0ABZ2K6K6</accession>
<dbReference type="RefSeq" id="WP_394844921.1">
    <property type="nucleotide sequence ID" value="NZ_CP089982.1"/>
</dbReference>
<name>A0ABZ2K6K6_9BACT</name>
<keyword evidence="2" id="KW-1185">Reference proteome</keyword>
<reference evidence="1 2" key="1">
    <citation type="submission" date="2021-12" db="EMBL/GenBank/DDBJ databases">
        <title>Discovery of the Pendulisporaceae a myxobacterial family with distinct sporulation behavior and unique specialized metabolism.</title>
        <authorList>
            <person name="Garcia R."/>
            <person name="Popoff A."/>
            <person name="Bader C.D."/>
            <person name="Loehr J."/>
            <person name="Walesch S."/>
            <person name="Walt C."/>
            <person name="Boldt J."/>
            <person name="Bunk B."/>
            <person name="Haeckl F.J.F.P.J."/>
            <person name="Gunesch A.P."/>
            <person name="Birkelbach J."/>
            <person name="Nuebel U."/>
            <person name="Pietschmann T."/>
            <person name="Bach T."/>
            <person name="Mueller R."/>
        </authorList>
    </citation>
    <scope>NUCLEOTIDE SEQUENCE [LARGE SCALE GENOMIC DNA]</scope>
    <source>
        <strain evidence="1 2">MSr12523</strain>
    </source>
</reference>
<proteinExistence type="predicted"/>
<dbReference type="EMBL" id="CP089982">
    <property type="protein sequence ID" value="WXA94320.1"/>
    <property type="molecule type" value="Genomic_DNA"/>
</dbReference>